<feature type="compositionally biased region" description="Basic and acidic residues" evidence="1">
    <location>
        <begin position="135"/>
        <end position="177"/>
    </location>
</feature>
<gene>
    <name evidence="2" type="ORF">PENTCL1PPCAC_23144</name>
</gene>
<comment type="caution">
    <text evidence="2">The sequence shown here is derived from an EMBL/GenBank/DDBJ whole genome shotgun (WGS) entry which is preliminary data.</text>
</comment>
<feature type="region of interest" description="Disordered" evidence="1">
    <location>
        <begin position="47"/>
        <end position="77"/>
    </location>
</feature>
<reference evidence="2" key="1">
    <citation type="submission" date="2023-10" db="EMBL/GenBank/DDBJ databases">
        <title>Genome assembly of Pristionchus species.</title>
        <authorList>
            <person name="Yoshida K."/>
            <person name="Sommer R.J."/>
        </authorList>
    </citation>
    <scope>NUCLEOTIDE SEQUENCE</scope>
    <source>
        <strain evidence="2">RS0144</strain>
    </source>
</reference>
<feature type="compositionally biased region" description="Polar residues" evidence="1">
    <location>
        <begin position="331"/>
        <end position="344"/>
    </location>
</feature>
<feature type="compositionally biased region" description="Basic and acidic residues" evidence="1">
    <location>
        <begin position="292"/>
        <end position="306"/>
    </location>
</feature>
<protein>
    <submittedName>
        <fullName evidence="2">Uncharacterized protein</fullName>
    </submittedName>
</protein>
<keyword evidence="3" id="KW-1185">Reference proteome</keyword>
<proteinExistence type="predicted"/>
<feature type="compositionally biased region" description="Polar residues" evidence="1">
    <location>
        <begin position="266"/>
        <end position="275"/>
    </location>
</feature>
<dbReference type="Proteomes" id="UP001432027">
    <property type="component" value="Unassembled WGS sequence"/>
</dbReference>
<dbReference type="AlphaFoldDB" id="A0AAV5U3H1"/>
<sequence>MMIEEDEPAASGIVERPQSVMDAMLAPDGRHDGAIPLARRRGARVAAMNDEEDAASGFGGEGNGKAPTQRTPPNQMMMIEQPVSSRTRLRTRLSLIGVSPPPAILPPSAKEKGKGKGTLTPIVKTTGRRLTMPFKNEEKGEEKKGGRKMNQDRGKMEDEEKKERKRSADDIPKEIPKKQARVTIPKAATAVLTIKKEVEDTDKNEGEESVTKKKEDGVEKKKSDSSIQLVGHVYRDVNTGRELVVEPETKDVKDRRINTWLEDSFNRTMSDYSSQDDSAGPSTSSASPGTGDFEKDRDVESFEKSLRRGYSTARSRNSNMKMGMVDYSGQRRPSSSNGQSQSKN</sequence>
<feature type="region of interest" description="Disordered" evidence="1">
    <location>
        <begin position="240"/>
        <end position="344"/>
    </location>
</feature>
<feature type="compositionally biased region" description="Low complexity" evidence="1">
    <location>
        <begin position="276"/>
        <end position="291"/>
    </location>
</feature>
<feature type="region of interest" description="Disordered" evidence="1">
    <location>
        <begin position="96"/>
        <end position="227"/>
    </location>
</feature>
<organism evidence="2 3">
    <name type="scientific">Pristionchus entomophagus</name>
    <dbReference type="NCBI Taxonomy" id="358040"/>
    <lineage>
        <taxon>Eukaryota</taxon>
        <taxon>Metazoa</taxon>
        <taxon>Ecdysozoa</taxon>
        <taxon>Nematoda</taxon>
        <taxon>Chromadorea</taxon>
        <taxon>Rhabditida</taxon>
        <taxon>Rhabditina</taxon>
        <taxon>Diplogasteromorpha</taxon>
        <taxon>Diplogasteroidea</taxon>
        <taxon>Neodiplogasteridae</taxon>
        <taxon>Pristionchus</taxon>
    </lineage>
</organism>
<accession>A0AAV5U3H1</accession>
<dbReference type="EMBL" id="BTSX01000005">
    <property type="protein sequence ID" value="GMT00970.1"/>
    <property type="molecule type" value="Genomic_DNA"/>
</dbReference>
<feature type="compositionally biased region" description="Basic and acidic residues" evidence="1">
    <location>
        <begin position="240"/>
        <end position="257"/>
    </location>
</feature>
<feature type="compositionally biased region" description="Basic and acidic residues" evidence="1">
    <location>
        <begin position="194"/>
        <end position="224"/>
    </location>
</feature>
<evidence type="ECO:0000313" key="2">
    <source>
        <dbReference type="EMBL" id="GMT00970.1"/>
    </source>
</evidence>
<evidence type="ECO:0000313" key="3">
    <source>
        <dbReference type="Proteomes" id="UP001432027"/>
    </source>
</evidence>
<evidence type="ECO:0000256" key="1">
    <source>
        <dbReference type="SAM" id="MobiDB-lite"/>
    </source>
</evidence>
<name>A0AAV5U3H1_9BILA</name>